<dbReference type="EMBL" id="WWEN01000003">
    <property type="protein sequence ID" value="MYM55434.1"/>
    <property type="molecule type" value="Genomic_DNA"/>
</dbReference>
<evidence type="ECO:0000313" key="2">
    <source>
        <dbReference type="EMBL" id="MYM55434.1"/>
    </source>
</evidence>
<keyword evidence="3" id="KW-1185">Reference proteome</keyword>
<dbReference type="InterPro" id="IPR029032">
    <property type="entry name" value="AhpD-like"/>
</dbReference>
<dbReference type="GO" id="GO:0051920">
    <property type="term" value="F:peroxiredoxin activity"/>
    <property type="evidence" value="ECO:0007669"/>
    <property type="project" value="InterPro"/>
</dbReference>
<dbReference type="RefSeq" id="WP_160973127.1">
    <property type="nucleotide sequence ID" value="NZ_WWEN01000003.1"/>
</dbReference>
<dbReference type="PANTHER" id="PTHR34846:SF11">
    <property type="entry name" value="4-CARBOXYMUCONOLACTONE DECARBOXYLASE FAMILY PROTEIN (AFU_ORTHOLOGUE AFUA_6G11590)"/>
    <property type="match status" value="1"/>
</dbReference>
<evidence type="ECO:0000313" key="3">
    <source>
        <dbReference type="Proteomes" id="UP000479043"/>
    </source>
</evidence>
<accession>A0A6L8LHJ1</accession>
<sequence length="184" mass="20008">MTDPLRFPPITDADWPEAVADLRDGFAGKLNVYRTMAHDPELLKAWAPLRQHVVIDNALGAQLSEVTILRTGHNLGSSYEWNQHVHRARICGMSDARIGSIRGPVSDMDKDDATIAGAVDELFTAKRLSPDTQKALIALVGEKGLFDVIATVGFYSTLGYILNSCDTPLDDDIAADLADQPFTG</sequence>
<reference evidence="2 3" key="1">
    <citation type="submission" date="2020-01" db="EMBL/GenBank/DDBJ databases">
        <authorList>
            <person name="Chen S."/>
        </authorList>
    </citation>
    <scope>NUCLEOTIDE SEQUENCE [LARGE SCALE GENOMIC DNA]</scope>
    <source>
        <strain evidence="2 3">GS-10</strain>
    </source>
</reference>
<organism evidence="2 3">
    <name type="scientific">Thalassovita mangrovi</name>
    <dbReference type="NCBI Taxonomy" id="2692236"/>
    <lineage>
        <taxon>Bacteria</taxon>
        <taxon>Pseudomonadati</taxon>
        <taxon>Pseudomonadota</taxon>
        <taxon>Alphaproteobacteria</taxon>
        <taxon>Rhodobacterales</taxon>
        <taxon>Roseobacteraceae</taxon>
        <taxon>Thalassovita</taxon>
    </lineage>
</organism>
<name>A0A6L8LHJ1_9RHOB</name>
<dbReference type="Gene3D" id="1.20.1290.10">
    <property type="entry name" value="AhpD-like"/>
    <property type="match status" value="1"/>
</dbReference>
<comment type="caution">
    <text evidence="2">The sequence shown here is derived from an EMBL/GenBank/DDBJ whole genome shotgun (WGS) entry which is preliminary data.</text>
</comment>
<feature type="domain" description="Carboxymuconolactone decarboxylase-like" evidence="1">
    <location>
        <begin position="40"/>
        <end position="106"/>
    </location>
</feature>
<dbReference type="Pfam" id="PF02627">
    <property type="entry name" value="CMD"/>
    <property type="match status" value="1"/>
</dbReference>
<dbReference type="SUPFAM" id="SSF69118">
    <property type="entry name" value="AhpD-like"/>
    <property type="match status" value="1"/>
</dbReference>
<dbReference type="AlphaFoldDB" id="A0A6L8LHJ1"/>
<protein>
    <submittedName>
        <fullName evidence="2">Carboxymuconolactone decarboxylase family protein</fullName>
    </submittedName>
</protein>
<dbReference type="Proteomes" id="UP000479043">
    <property type="component" value="Unassembled WGS sequence"/>
</dbReference>
<gene>
    <name evidence="2" type="ORF">GR167_08960</name>
</gene>
<dbReference type="PANTHER" id="PTHR34846">
    <property type="entry name" value="4-CARBOXYMUCONOLACTONE DECARBOXYLASE FAMILY PROTEIN (AFU_ORTHOLOGUE AFUA_6G11590)"/>
    <property type="match status" value="1"/>
</dbReference>
<evidence type="ECO:0000259" key="1">
    <source>
        <dbReference type="Pfam" id="PF02627"/>
    </source>
</evidence>
<dbReference type="InterPro" id="IPR003779">
    <property type="entry name" value="CMD-like"/>
</dbReference>
<proteinExistence type="predicted"/>